<dbReference type="Proteomes" id="UP000694415">
    <property type="component" value="Unplaced"/>
</dbReference>
<evidence type="ECO:0000256" key="1">
    <source>
        <dbReference type="ARBA" id="ARBA00004609"/>
    </source>
</evidence>
<comment type="subcellular location">
    <subcellularLocation>
        <location evidence="1">Cell membrane</location>
        <topology evidence="1">Lipid-anchor</topology>
        <topology evidence="1">GPI-anchor</topology>
    </subcellularLocation>
</comment>
<keyword evidence="4" id="KW-0449">Lipoprotein</keyword>
<dbReference type="GO" id="GO:0009897">
    <property type="term" value="C:external side of plasma membrane"/>
    <property type="evidence" value="ECO:0007669"/>
    <property type="project" value="TreeGrafter"/>
</dbReference>
<name>A0A8C6MSL0_MUSSI</name>
<evidence type="ECO:0000256" key="10">
    <source>
        <dbReference type="SAM" id="SignalP"/>
    </source>
</evidence>
<dbReference type="InterPro" id="IPR001039">
    <property type="entry name" value="MHC_I_a_a1/a2"/>
</dbReference>
<feature type="domain" description="Ig-like" evidence="11">
    <location>
        <begin position="216"/>
        <end position="306"/>
    </location>
</feature>
<dbReference type="InterPro" id="IPR011162">
    <property type="entry name" value="MHC_I/II-like_Ag-recog"/>
</dbReference>
<dbReference type="FunFam" id="2.60.40.10:FF:000204">
    <property type="entry name" value="Major histocompatibility complex, class I-related protein"/>
    <property type="match status" value="1"/>
</dbReference>
<keyword evidence="3" id="KW-1003">Cell membrane</keyword>
<dbReference type="Gene3D" id="2.60.40.10">
    <property type="entry name" value="Immunoglobulins"/>
    <property type="match status" value="1"/>
</dbReference>
<sequence>MKASSGKPREFRPAVLLLILGLLLRDSRGSSIQGTHTLRYNVRAHSLEGSEKTRLLVLIYVDEELFLKYNGDSRETEPLGCWIKGHGGNETCARETKNLLKEEEKLRGMMAEVINQKSQEEGLHTLQATLGCELLSNGSTRGFWHLGYDGQNFLTFDQKTVTWTVDGPSTQQNKMFWKTRAPRADLVKTFLDDICPAQLQRYLASLRNGLQDTGPPMVTVTCRNYPVGRVTLTCRAFNLYTREATLVWLQDGKPVQQKTFRSETVLPSGDGTYQARVSIRVLPGQEPQFSCNLRHGNHSIMQTAVSGEKMGQPPTSGVGRQEQEGPIGHTMTTYFMAGWLQGMLLRTVRMLLALLQPQLDLHSLLYWRWHWPEPTESRTQTGPGKELLLGRSGFPSSLCLETAIFPSLL</sequence>
<dbReference type="PANTHER" id="PTHR16675:SF190">
    <property type="entry name" value="MHC CLASS I-LIKE PROTEIN MILL2"/>
    <property type="match status" value="1"/>
</dbReference>
<dbReference type="Pfam" id="PF00129">
    <property type="entry name" value="MHC_I"/>
    <property type="match status" value="1"/>
</dbReference>
<dbReference type="Pfam" id="PF07654">
    <property type="entry name" value="C1-set"/>
    <property type="match status" value="1"/>
</dbReference>
<reference evidence="12" key="1">
    <citation type="submission" date="2025-08" db="UniProtKB">
        <authorList>
            <consortium name="Ensembl"/>
        </authorList>
    </citation>
    <scope>IDENTIFICATION</scope>
</reference>
<evidence type="ECO:0000256" key="5">
    <source>
        <dbReference type="ARBA" id="ARBA00022729"/>
    </source>
</evidence>
<dbReference type="Gene3D" id="3.30.500.10">
    <property type="entry name" value="MHC class I-like antigen recognition-like"/>
    <property type="match status" value="1"/>
</dbReference>
<dbReference type="InterPro" id="IPR007110">
    <property type="entry name" value="Ig-like_dom"/>
</dbReference>
<dbReference type="InterPro" id="IPR003597">
    <property type="entry name" value="Ig_C1-set"/>
</dbReference>
<dbReference type="PRINTS" id="PR01638">
    <property type="entry name" value="MHCCLASSI"/>
</dbReference>
<dbReference type="InterPro" id="IPR037055">
    <property type="entry name" value="MHC_I-like_Ag-recog_sf"/>
</dbReference>
<keyword evidence="6" id="KW-0472">Membrane</keyword>
<dbReference type="GeneTree" id="ENSGT01150000286995"/>
<dbReference type="Ensembl" id="ENSMSIT00000012463.1">
    <property type="protein sequence ID" value="ENSMSIP00000009830.1"/>
    <property type="gene ID" value="ENSMSIG00000008626.1"/>
</dbReference>
<evidence type="ECO:0000313" key="12">
    <source>
        <dbReference type="Ensembl" id="ENSMSIP00000009830.1"/>
    </source>
</evidence>
<proteinExistence type="inferred from homology"/>
<evidence type="ECO:0000256" key="8">
    <source>
        <dbReference type="ARBA" id="ARBA00023180"/>
    </source>
</evidence>
<evidence type="ECO:0000256" key="6">
    <source>
        <dbReference type="ARBA" id="ARBA00023136"/>
    </source>
</evidence>
<evidence type="ECO:0000259" key="11">
    <source>
        <dbReference type="PROSITE" id="PS50835"/>
    </source>
</evidence>
<organism evidence="12 13">
    <name type="scientific">Mus spicilegus</name>
    <name type="common">Mound-building mouse</name>
    <dbReference type="NCBI Taxonomy" id="10103"/>
    <lineage>
        <taxon>Eukaryota</taxon>
        <taxon>Metazoa</taxon>
        <taxon>Chordata</taxon>
        <taxon>Craniata</taxon>
        <taxon>Vertebrata</taxon>
        <taxon>Euteleostomi</taxon>
        <taxon>Mammalia</taxon>
        <taxon>Eutheria</taxon>
        <taxon>Euarchontoglires</taxon>
        <taxon>Glires</taxon>
        <taxon>Rodentia</taxon>
        <taxon>Myomorpha</taxon>
        <taxon>Muroidea</taxon>
        <taxon>Muridae</taxon>
        <taxon>Murinae</taxon>
        <taxon>Mus</taxon>
        <taxon>Mus</taxon>
    </lineage>
</organism>
<dbReference type="FunFam" id="3.30.500.10:FF:000003">
    <property type="entry name" value="IgG receptor FcRn large subunit p51"/>
    <property type="match status" value="1"/>
</dbReference>
<dbReference type="SMART" id="SM00407">
    <property type="entry name" value="IGc1"/>
    <property type="match status" value="1"/>
</dbReference>
<protein>
    <recommendedName>
        <fullName evidence="11">Ig-like domain-containing protein</fullName>
    </recommendedName>
</protein>
<dbReference type="PANTHER" id="PTHR16675">
    <property type="entry name" value="MHC CLASS I-RELATED"/>
    <property type="match status" value="1"/>
</dbReference>
<dbReference type="InterPro" id="IPR013783">
    <property type="entry name" value="Ig-like_fold"/>
</dbReference>
<keyword evidence="7" id="KW-1015">Disulfide bond</keyword>
<dbReference type="GO" id="GO:0005615">
    <property type="term" value="C:extracellular space"/>
    <property type="evidence" value="ECO:0007669"/>
    <property type="project" value="TreeGrafter"/>
</dbReference>
<dbReference type="AlphaFoldDB" id="A0A8C6MSL0"/>
<evidence type="ECO:0000313" key="13">
    <source>
        <dbReference type="Proteomes" id="UP000694415"/>
    </source>
</evidence>
<dbReference type="InterPro" id="IPR036179">
    <property type="entry name" value="Ig-like_dom_sf"/>
</dbReference>
<feature type="chain" id="PRO_5034161325" description="Ig-like domain-containing protein" evidence="10">
    <location>
        <begin position="30"/>
        <end position="409"/>
    </location>
</feature>
<keyword evidence="4" id="KW-0336">GPI-anchor</keyword>
<dbReference type="InterPro" id="IPR011161">
    <property type="entry name" value="MHC_I-like_Ag-recog"/>
</dbReference>
<dbReference type="InterPro" id="IPR050208">
    <property type="entry name" value="MHC_class-I_related"/>
</dbReference>
<dbReference type="SUPFAM" id="SSF48726">
    <property type="entry name" value="Immunoglobulin"/>
    <property type="match status" value="1"/>
</dbReference>
<evidence type="ECO:0000256" key="3">
    <source>
        <dbReference type="ARBA" id="ARBA00022475"/>
    </source>
</evidence>
<evidence type="ECO:0000256" key="7">
    <source>
        <dbReference type="ARBA" id="ARBA00023157"/>
    </source>
</evidence>
<keyword evidence="8" id="KW-0325">Glycoprotein</keyword>
<evidence type="ECO:0000256" key="9">
    <source>
        <dbReference type="RuleBase" id="RU004439"/>
    </source>
</evidence>
<comment type="similarity">
    <text evidence="2 9">Belongs to the MHC class I family.</text>
</comment>
<dbReference type="GO" id="GO:0006955">
    <property type="term" value="P:immune response"/>
    <property type="evidence" value="ECO:0007669"/>
    <property type="project" value="TreeGrafter"/>
</dbReference>
<evidence type="ECO:0000256" key="2">
    <source>
        <dbReference type="ARBA" id="ARBA00006909"/>
    </source>
</evidence>
<feature type="signal peptide" evidence="10">
    <location>
        <begin position="1"/>
        <end position="29"/>
    </location>
</feature>
<accession>A0A8C6MSL0</accession>
<dbReference type="SUPFAM" id="SSF54452">
    <property type="entry name" value="MHC antigen-recognition domain"/>
    <property type="match status" value="1"/>
</dbReference>
<keyword evidence="13" id="KW-1185">Reference proteome</keyword>
<evidence type="ECO:0000256" key="4">
    <source>
        <dbReference type="ARBA" id="ARBA00022622"/>
    </source>
</evidence>
<reference evidence="12" key="2">
    <citation type="submission" date="2025-09" db="UniProtKB">
        <authorList>
            <consortium name="Ensembl"/>
        </authorList>
    </citation>
    <scope>IDENTIFICATION</scope>
</reference>
<dbReference type="PROSITE" id="PS50835">
    <property type="entry name" value="IG_LIKE"/>
    <property type="match status" value="1"/>
</dbReference>
<keyword evidence="5 10" id="KW-0732">Signal</keyword>